<dbReference type="RefSeq" id="WP_173135883.1">
    <property type="nucleotide sequence ID" value="NZ_CBCSGW010000001.1"/>
</dbReference>
<comment type="caution">
    <text evidence="1">The sequence shown here is derived from an EMBL/GenBank/DDBJ whole genome shotgun (WGS) entry which is preliminary data.</text>
</comment>
<dbReference type="EMBL" id="JAAATY010000015">
    <property type="protein sequence ID" value="NRN67667.1"/>
    <property type="molecule type" value="Genomic_DNA"/>
</dbReference>
<dbReference type="Proteomes" id="UP000763557">
    <property type="component" value="Unassembled WGS sequence"/>
</dbReference>
<proteinExistence type="predicted"/>
<reference evidence="1 2" key="1">
    <citation type="submission" date="2020-01" db="EMBL/GenBank/DDBJ databases">
        <title>Kibdelosporangium persica a novel Actinomycetes from a hot desert in Iran.</title>
        <authorList>
            <person name="Safaei N."/>
            <person name="Zaburannyi N."/>
            <person name="Mueller R."/>
            <person name="Wink J."/>
        </authorList>
    </citation>
    <scope>NUCLEOTIDE SEQUENCE [LARGE SCALE GENOMIC DNA]</scope>
    <source>
        <strain evidence="1 2">4NS15</strain>
    </source>
</reference>
<evidence type="ECO:0008006" key="3">
    <source>
        <dbReference type="Google" id="ProtNLM"/>
    </source>
</evidence>
<organism evidence="1 2">
    <name type="scientific">Kibdelosporangium persicum</name>
    <dbReference type="NCBI Taxonomy" id="2698649"/>
    <lineage>
        <taxon>Bacteria</taxon>
        <taxon>Bacillati</taxon>
        <taxon>Actinomycetota</taxon>
        <taxon>Actinomycetes</taxon>
        <taxon>Pseudonocardiales</taxon>
        <taxon>Pseudonocardiaceae</taxon>
        <taxon>Kibdelosporangium</taxon>
    </lineage>
</organism>
<evidence type="ECO:0000313" key="2">
    <source>
        <dbReference type="Proteomes" id="UP000763557"/>
    </source>
</evidence>
<accession>A0ABX2F9U8</accession>
<gene>
    <name evidence="1" type="ORF">GC106_49070</name>
</gene>
<protein>
    <recommendedName>
        <fullName evidence="3">DUF2877 domain-containing protein</fullName>
    </recommendedName>
</protein>
<name>A0ABX2F9U8_9PSEU</name>
<sequence>MTSTLPDWSVGTPLLTGLRPRDPAAPPAHRLAAGTTVFAGPDATAWALETGWHMALDLRLPKRFGETISLWAVVRLSGVHVIPTFLMRELTPLVHGAVAHGLSSGAVLGHLKRAEAWLGHALPAGDQFSRELAAGMTTLGRAITYEFIVQEARG</sequence>
<evidence type="ECO:0000313" key="1">
    <source>
        <dbReference type="EMBL" id="NRN67667.1"/>
    </source>
</evidence>
<keyword evidence="2" id="KW-1185">Reference proteome</keyword>